<keyword evidence="2" id="KW-1185">Reference proteome</keyword>
<evidence type="ECO:0000313" key="1">
    <source>
        <dbReference type="EMBL" id="CAG8855067.1"/>
    </source>
</evidence>
<feature type="non-terminal residue" evidence="1">
    <location>
        <position position="52"/>
    </location>
</feature>
<proteinExistence type="predicted"/>
<evidence type="ECO:0000313" key="2">
    <source>
        <dbReference type="Proteomes" id="UP000789901"/>
    </source>
</evidence>
<accession>A0ABN7XIQ7</accession>
<comment type="caution">
    <text evidence="1">The sequence shown here is derived from an EMBL/GenBank/DDBJ whole genome shotgun (WGS) entry which is preliminary data.</text>
</comment>
<dbReference type="Proteomes" id="UP000789901">
    <property type="component" value="Unassembled WGS sequence"/>
</dbReference>
<reference evidence="1 2" key="1">
    <citation type="submission" date="2021-06" db="EMBL/GenBank/DDBJ databases">
        <authorList>
            <person name="Kallberg Y."/>
            <person name="Tangrot J."/>
            <person name="Rosling A."/>
        </authorList>
    </citation>
    <scope>NUCLEOTIDE SEQUENCE [LARGE SCALE GENOMIC DNA]</scope>
    <source>
        <strain evidence="1 2">120-4 pot B 10/14</strain>
    </source>
</reference>
<organism evidence="1 2">
    <name type="scientific">Gigaspora margarita</name>
    <dbReference type="NCBI Taxonomy" id="4874"/>
    <lineage>
        <taxon>Eukaryota</taxon>
        <taxon>Fungi</taxon>
        <taxon>Fungi incertae sedis</taxon>
        <taxon>Mucoromycota</taxon>
        <taxon>Glomeromycotina</taxon>
        <taxon>Glomeromycetes</taxon>
        <taxon>Diversisporales</taxon>
        <taxon>Gigasporaceae</taxon>
        <taxon>Gigaspora</taxon>
    </lineage>
</organism>
<protein>
    <submittedName>
        <fullName evidence="1">42901_t:CDS:1</fullName>
    </submittedName>
</protein>
<feature type="non-terminal residue" evidence="1">
    <location>
        <position position="1"/>
    </location>
</feature>
<gene>
    <name evidence="1" type="ORF">GMARGA_LOCUS43888</name>
</gene>
<sequence>LLFFANFWSASVANMFSGCIGKAFLKVTGYWFPELKIVKSRLIEVVVKVSFL</sequence>
<dbReference type="EMBL" id="CAJVQB010145540">
    <property type="protein sequence ID" value="CAG8855067.1"/>
    <property type="molecule type" value="Genomic_DNA"/>
</dbReference>
<name>A0ABN7XIQ7_GIGMA</name>